<keyword evidence="4 8" id="KW-0819">tRNA processing</keyword>
<evidence type="ECO:0000256" key="4">
    <source>
        <dbReference type="ARBA" id="ARBA00022694"/>
    </source>
</evidence>
<feature type="domain" description="Lysidine-tRNA(Ile) synthetase C-terminal" evidence="9">
    <location>
        <begin position="400"/>
        <end position="472"/>
    </location>
</feature>
<dbReference type="GO" id="GO:0006400">
    <property type="term" value="P:tRNA modification"/>
    <property type="evidence" value="ECO:0007669"/>
    <property type="project" value="UniProtKB-UniRule"/>
</dbReference>
<dbReference type="EC" id="6.3.4.19" evidence="8"/>
<evidence type="ECO:0000313" key="11">
    <source>
        <dbReference type="Proteomes" id="UP000823618"/>
    </source>
</evidence>
<keyword evidence="3 8" id="KW-0436">Ligase</keyword>
<dbReference type="GO" id="GO:0005524">
    <property type="term" value="F:ATP binding"/>
    <property type="evidence" value="ECO:0007669"/>
    <property type="project" value="UniProtKB-UniRule"/>
</dbReference>
<organism evidence="10 11">
    <name type="scientific">Candidatus Scybalomonas excrementavium</name>
    <dbReference type="NCBI Taxonomy" id="2840943"/>
    <lineage>
        <taxon>Bacteria</taxon>
        <taxon>Bacillati</taxon>
        <taxon>Bacillota</taxon>
        <taxon>Clostridia</taxon>
        <taxon>Lachnospirales</taxon>
        <taxon>Lachnospiraceae</taxon>
        <taxon>Lachnospiraceae incertae sedis</taxon>
        <taxon>Candidatus Scybalomonas</taxon>
    </lineage>
</organism>
<comment type="catalytic activity">
    <reaction evidence="7 8">
        <text>cytidine(34) in tRNA(Ile2) + L-lysine + ATP = lysidine(34) in tRNA(Ile2) + AMP + diphosphate + H(+)</text>
        <dbReference type="Rhea" id="RHEA:43744"/>
        <dbReference type="Rhea" id="RHEA-COMP:10625"/>
        <dbReference type="Rhea" id="RHEA-COMP:10670"/>
        <dbReference type="ChEBI" id="CHEBI:15378"/>
        <dbReference type="ChEBI" id="CHEBI:30616"/>
        <dbReference type="ChEBI" id="CHEBI:32551"/>
        <dbReference type="ChEBI" id="CHEBI:33019"/>
        <dbReference type="ChEBI" id="CHEBI:82748"/>
        <dbReference type="ChEBI" id="CHEBI:83665"/>
        <dbReference type="ChEBI" id="CHEBI:456215"/>
        <dbReference type="EC" id="6.3.4.19"/>
    </reaction>
</comment>
<dbReference type="InterPro" id="IPR012795">
    <property type="entry name" value="tRNA_Ile_lys_synt_N"/>
</dbReference>
<dbReference type="AlphaFoldDB" id="A0A9D9HZB4"/>
<dbReference type="Pfam" id="PF01171">
    <property type="entry name" value="ATP_bind_3"/>
    <property type="match status" value="1"/>
</dbReference>
<dbReference type="InterPro" id="IPR011063">
    <property type="entry name" value="TilS/TtcA_N"/>
</dbReference>
<protein>
    <recommendedName>
        <fullName evidence="8">tRNA(Ile)-lysidine synthase</fullName>
        <ecNumber evidence="8">6.3.4.19</ecNumber>
    </recommendedName>
    <alternativeName>
        <fullName evidence="8">tRNA(Ile)-2-lysyl-cytidine synthase</fullName>
    </alternativeName>
    <alternativeName>
        <fullName evidence="8">tRNA(Ile)-lysidine synthetase</fullName>
    </alternativeName>
</protein>
<dbReference type="Gene3D" id="3.50.40.10">
    <property type="entry name" value="Phenylalanyl-trna Synthetase, Chain B, domain 3"/>
    <property type="match status" value="1"/>
</dbReference>
<comment type="function">
    <text evidence="8">Ligates lysine onto the cytidine present at position 34 of the AUA codon-specific tRNA(Ile) that contains the anticodon CAU, in an ATP-dependent manner. Cytidine is converted to lysidine, thus changing the amino acid specificity of the tRNA from methionine to isoleucine.</text>
</comment>
<dbReference type="InterPro" id="IPR012796">
    <property type="entry name" value="Lysidine-tRNA-synth_C"/>
</dbReference>
<dbReference type="SMART" id="SM00977">
    <property type="entry name" value="TilS_C"/>
    <property type="match status" value="1"/>
</dbReference>
<evidence type="ECO:0000313" key="10">
    <source>
        <dbReference type="EMBL" id="MBO8463056.1"/>
    </source>
</evidence>
<comment type="domain">
    <text evidence="8">The N-terminal region contains the highly conserved SGGXDS motif, predicted to be a P-loop motif involved in ATP binding.</text>
</comment>
<dbReference type="InterPro" id="IPR014729">
    <property type="entry name" value="Rossmann-like_a/b/a_fold"/>
</dbReference>
<evidence type="ECO:0000256" key="8">
    <source>
        <dbReference type="HAMAP-Rule" id="MF_01161"/>
    </source>
</evidence>
<comment type="caution">
    <text evidence="10">The sequence shown here is derived from an EMBL/GenBank/DDBJ whole genome shotgun (WGS) entry which is preliminary data.</text>
</comment>
<evidence type="ECO:0000256" key="6">
    <source>
        <dbReference type="ARBA" id="ARBA00022840"/>
    </source>
</evidence>
<dbReference type="GO" id="GO:0032267">
    <property type="term" value="F:tRNA(Ile)-lysidine synthase activity"/>
    <property type="evidence" value="ECO:0007669"/>
    <property type="project" value="UniProtKB-EC"/>
</dbReference>
<dbReference type="Pfam" id="PF11734">
    <property type="entry name" value="TilS_C"/>
    <property type="match status" value="1"/>
</dbReference>
<dbReference type="NCBIfam" id="TIGR02433">
    <property type="entry name" value="lysidine_TilS_C"/>
    <property type="match status" value="1"/>
</dbReference>
<dbReference type="GO" id="GO:0005737">
    <property type="term" value="C:cytoplasm"/>
    <property type="evidence" value="ECO:0007669"/>
    <property type="project" value="UniProtKB-SubCell"/>
</dbReference>
<dbReference type="SUPFAM" id="SSF52402">
    <property type="entry name" value="Adenine nucleotide alpha hydrolases-like"/>
    <property type="match status" value="1"/>
</dbReference>
<comment type="subcellular location">
    <subcellularLocation>
        <location evidence="1 8">Cytoplasm</location>
    </subcellularLocation>
</comment>
<dbReference type="SUPFAM" id="SSF82829">
    <property type="entry name" value="MesJ substrate recognition domain-like"/>
    <property type="match status" value="1"/>
</dbReference>
<sequence length="484" mass="57426">MNMYKKIKQYCEKYSMLEQDSRVVVGISGGPDSVCLLDFLYELKKERNLSIYAVHVHHGLREKTADQDERFTRELCKRYNIPYYCFYENVKERAIREKRSVEEAGRLCRYERMEQVRKETKSGYIAVAHHANDQAETVLFHLIRGSGVEGLKGMLPKREHIIRPFLNVTKQEILEQLQIRKLPYQTDETNAETTYTRNKIRNQWIPMMEQVNQEAVAHICETAKVMAMANDYIQKEREKAYNNCLMTEQREKDGTIQEIQFAIKRLKEQHPFLRLEVFKEMLSYLIGSGSIEKVHIEQINRLIEGETGKKLSLPKSYIAKKQYDTLIIEKKREEKNGTMQGYVYELEVPSSVYIEEIGIQITLSFVDSHKILKKWEDFDQRISKETYKKMFDYDKIRGRLQLRTRKAQDKLSIDESGKHKSLRRFFIDEKIPREQRERFPILADEEGILWLLGRRIGAKYKVDMTTKRILLVEYEKRTKETKNG</sequence>
<proteinExistence type="inferred from homology"/>
<dbReference type="PANTHER" id="PTHR43033:SF1">
    <property type="entry name" value="TRNA(ILE)-LYSIDINE SYNTHASE-RELATED"/>
    <property type="match status" value="1"/>
</dbReference>
<dbReference type="CDD" id="cd01992">
    <property type="entry name" value="TilS_N"/>
    <property type="match status" value="1"/>
</dbReference>
<dbReference type="HAMAP" id="MF_01161">
    <property type="entry name" value="tRNA_Ile_lys_synt"/>
    <property type="match status" value="1"/>
</dbReference>
<evidence type="ECO:0000256" key="1">
    <source>
        <dbReference type="ARBA" id="ARBA00004496"/>
    </source>
</evidence>
<dbReference type="EMBL" id="JADIML010000110">
    <property type="protein sequence ID" value="MBO8463056.1"/>
    <property type="molecule type" value="Genomic_DNA"/>
</dbReference>
<gene>
    <name evidence="8 10" type="primary">tilS</name>
    <name evidence="10" type="ORF">IAC13_03905</name>
</gene>
<reference evidence="10" key="1">
    <citation type="submission" date="2020-10" db="EMBL/GenBank/DDBJ databases">
        <authorList>
            <person name="Gilroy R."/>
        </authorList>
    </citation>
    <scope>NUCLEOTIDE SEQUENCE</scope>
    <source>
        <strain evidence="10">E3-2379</strain>
    </source>
</reference>
<evidence type="ECO:0000256" key="2">
    <source>
        <dbReference type="ARBA" id="ARBA00022490"/>
    </source>
</evidence>
<keyword evidence="2 8" id="KW-0963">Cytoplasm</keyword>
<keyword evidence="6 8" id="KW-0067">ATP-binding</keyword>
<dbReference type="SUPFAM" id="SSF56037">
    <property type="entry name" value="PheT/TilS domain"/>
    <property type="match status" value="1"/>
</dbReference>
<reference evidence="10" key="2">
    <citation type="journal article" date="2021" name="PeerJ">
        <title>Extensive microbial diversity within the chicken gut microbiome revealed by metagenomics and culture.</title>
        <authorList>
            <person name="Gilroy R."/>
            <person name="Ravi A."/>
            <person name="Getino M."/>
            <person name="Pursley I."/>
            <person name="Horton D.L."/>
            <person name="Alikhan N.F."/>
            <person name="Baker D."/>
            <person name="Gharbi K."/>
            <person name="Hall N."/>
            <person name="Watson M."/>
            <person name="Adriaenssens E.M."/>
            <person name="Foster-Nyarko E."/>
            <person name="Jarju S."/>
            <person name="Secka A."/>
            <person name="Antonio M."/>
            <person name="Oren A."/>
            <person name="Chaudhuri R.R."/>
            <person name="La Ragione R."/>
            <person name="Hildebrand F."/>
            <person name="Pallen M.J."/>
        </authorList>
    </citation>
    <scope>NUCLEOTIDE SEQUENCE</scope>
    <source>
        <strain evidence="10">E3-2379</strain>
    </source>
</reference>
<evidence type="ECO:0000256" key="7">
    <source>
        <dbReference type="ARBA" id="ARBA00048539"/>
    </source>
</evidence>
<dbReference type="InterPro" id="IPR012094">
    <property type="entry name" value="tRNA_Ile_lys_synt"/>
</dbReference>
<name>A0A9D9HZB4_9FIRM</name>
<feature type="binding site" evidence="8">
    <location>
        <begin position="28"/>
        <end position="33"/>
    </location>
    <ligand>
        <name>ATP</name>
        <dbReference type="ChEBI" id="CHEBI:30616"/>
    </ligand>
</feature>
<evidence type="ECO:0000256" key="5">
    <source>
        <dbReference type="ARBA" id="ARBA00022741"/>
    </source>
</evidence>
<keyword evidence="5 8" id="KW-0547">Nucleotide-binding</keyword>
<evidence type="ECO:0000259" key="9">
    <source>
        <dbReference type="SMART" id="SM00977"/>
    </source>
</evidence>
<dbReference type="Gene3D" id="3.40.50.620">
    <property type="entry name" value="HUPs"/>
    <property type="match status" value="1"/>
</dbReference>
<dbReference type="PANTHER" id="PTHR43033">
    <property type="entry name" value="TRNA(ILE)-LYSIDINE SYNTHASE-RELATED"/>
    <property type="match status" value="1"/>
</dbReference>
<accession>A0A9D9HZB4</accession>
<dbReference type="NCBIfam" id="TIGR02432">
    <property type="entry name" value="lysidine_TilS_N"/>
    <property type="match status" value="1"/>
</dbReference>
<evidence type="ECO:0000256" key="3">
    <source>
        <dbReference type="ARBA" id="ARBA00022598"/>
    </source>
</evidence>
<dbReference type="Gene3D" id="1.20.59.20">
    <property type="match status" value="1"/>
</dbReference>
<comment type="similarity">
    <text evidence="8">Belongs to the tRNA(Ile)-lysidine synthase family.</text>
</comment>
<dbReference type="InterPro" id="IPR020825">
    <property type="entry name" value="Phe-tRNA_synthase-like_B3/B4"/>
</dbReference>
<dbReference type="Proteomes" id="UP000823618">
    <property type="component" value="Unassembled WGS sequence"/>
</dbReference>